<dbReference type="InterPro" id="IPR006680">
    <property type="entry name" value="Amidohydro-rel"/>
</dbReference>
<evidence type="ECO:0000256" key="1">
    <source>
        <dbReference type="ARBA" id="ARBA00012864"/>
    </source>
</evidence>
<keyword evidence="7" id="KW-0963">Cytoplasm</keyword>
<dbReference type="SUPFAM" id="SSF51556">
    <property type="entry name" value="Metallo-dependent hydrolases"/>
    <property type="match status" value="1"/>
</dbReference>
<evidence type="ECO:0000256" key="4">
    <source>
        <dbReference type="ARBA" id="ARBA00022808"/>
    </source>
</evidence>
<evidence type="ECO:0000256" key="3">
    <source>
        <dbReference type="ARBA" id="ARBA00022801"/>
    </source>
</evidence>
<feature type="binding site" evidence="7">
    <location>
        <position position="229"/>
    </location>
    <ligand>
        <name>4-imidazolone-5-propanoate</name>
        <dbReference type="ChEBI" id="CHEBI:77893"/>
    </ligand>
</feature>
<feature type="binding site" evidence="7">
    <location>
        <position position="136"/>
    </location>
    <ligand>
        <name>4-imidazolone-5-propanoate</name>
        <dbReference type="ChEBI" id="CHEBI:77893"/>
    </ligand>
</feature>
<evidence type="ECO:0000256" key="6">
    <source>
        <dbReference type="ARBA" id="ARBA00023004"/>
    </source>
</evidence>
<evidence type="ECO:0000256" key="2">
    <source>
        <dbReference type="ARBA" id="ARBA00022723"/>
    </source>
</evidence>
<feature type="binding site" evidence="7">
    <location>
        <position position="163"/>
    </location>
    <ligand>
        <name>4-imidazolone-5-propanoate</name>
        <dbReference type="ChEBI" id="CHEBI:77893"/>
    </ligand>
</feature>
<reference evidence="10" key="1">
    <citation type="journal article" date="2019" name="Int. J. Syst. Evol. Microbiol.">
        <title>The Global Catalogue of Microorganisms (GCM) 10K type strain sequencing project: providing services to taxonomists for standard genome sequencing and annotation.</title>
        <authorList>
            <consortium name="The Broad Institute Genomics Platform"/>
            <consortium name="The Broad Institute Genome Sequencing Center for Infectious Disease"/>
            <person name="Wu L."/>
            <person name="Ma J."/>
        </authorList>
    </citation>
    <scope>NUCLEOTIDE SEQUENCE [LARGE SCALE GENOMIC DNA]</scope>
    <source>
        <strain evidence="10">JCM 13004</strain>
    </source>
</reference>
<dbReference type="EC" id="3.5.2.7" evidence="1 7"/>
<dbReference type="InterPro" id="IPR032466">
    <property type="entry name" value="Metal_Hydrolase"/>
</dbReference>
<organism evidence="9 10">
    <name type="scientific">Kitasatospora nipponensis</name>
    <dbReference type="NCBI Taxonomy" id="258049"/>
    <lineage>
        <taxon>Bacteria</taxon>
        <taxon>Bacillati</taxon>
        <taxon>Actinomycetota</taxon>
        <taxon>Actinomycetes</taxon>
        <taxon>Kitasatosporales</taxon>
        <taxon>Streptomycetaceae</taxon>
        <taxon>Kitasatospora</taxon>
    </lineage>
</organism>
<keyword evidence="5 7" id="KW-0862">Zinc</keyword>
<feature type="binding site" evidence="7">
    <location>
        <position position="305"/>
    </location>
    <ligand>
        <name>4-imidazolone-5-propanoate</name>
        <dbReference type="ChEBI" id="CHEBI:77893"/>
    </ligand>
</feature>
<gene>
    <name evidence="7 9" type="primary">hutI</name>
    <name evidence="9" type="ORF">GCM10009665_13350</name>
</gene>
<comment type="catalytic activity">
    <reaction evidence="7">
        <text>4-imidazolone-5-propanoate + H2O = N-formimidoyl-L-glutamate</text>
        <dbReference type="Rhea" id="RHEA:23660"/>
        <dbReference type="ChEBI" id="CHEBI:15377"/>
        <dbReference type="ChEBI" id="CHEBI:58928"/>
        <dbReference type="ChEBI" id="CHEBI:77893"/>
        <dbReference type="EC" id="3.5.2.7"/>
    </reaction>
</comment>
<accession>A0ABP4GLK9</accession>
<dbReference type="RefSeq" id="WP_344440270.1">
    <property type="nucleotide sequence ID" value="NZ_BAAALF010000013.1"/>
</dbReference>
<evidence type="ECO:0000313" key="9">
    <source>
        <dbReference type="EMBL" id="GAA1224419.1"/>
    </source>
</evidence>
<evidence type="ECO:0000256" key="7">
    <source>
        <dbReference type="HAMAP-Rule" id="MF_00372"/>
    </source>
</evidence>
<feature type="binding site" evidence="7">
    <location>
        <position position="71"/>
    </location>
    <ligand>
        <name>Fe(3+)</name>
        <dbReference type="ChEBI" id="CHEBI:29034"/>
    </ligand>
</feature>
<keyword evidence="6 7" id="KW-0408">Iron</keyword>
<dbReference type="Gene3D" id="2.30.40.10">
    <property type="entry name" value="Urease, subunit C, domain 1"/>
    <property type="match status" value="1"/>
</dbReference>
<dbReference type="NCBIfam" id="TIGR01224">
    <property type="entry name" value="hutI"/>
    <property type="match status" value="1"/>
</dbReference>
<dbReference type="PANTHER" id="PTHR42752">
    <property type="entry name" value="IMIDAZOLONEPROPIONASE"/>
    <property type="match status" value="1"/>
</dbReference>
<comment type="function">
    <text evidence="7">Catalyzes the hydrolytic cleavage of the carbon-nitrogen bond in imidazolone-5-propanoate to yield N-formimidoyl-L-glutamate. It is the third step in the universal histidine degradation pathway.</text>
</comment>
<protein>
    <recommendedName>
        <fullName evidence="1 7">Imidazolonepropionase</fullName>
        <ecNumber evidence="1 7">3.5.2.7</ecNumber>
    </recommendedName>
    <alternativeName>
        <fullName evidence="7">Imidazolone-5-propionate hydrolase</fullName>
    </alternativeName>
</protein>
<comment type="pathway">
    <text evidence="7">Amino-acid degradation; L-histidine degradation into L-glutamate; N-formimidoyl-L-glutamate from L-histidine: step 3/3.</text>
</comment>
<feature type="binding site" evidence="7">
    <location>
        <position position="69"/>
    </location>
    <ligand>
        <name>Fe(3+)</name>
        <dbReference type="ChEBI" id="CHEBI:29034"/>
    </ligand>
</feature>
<dbReference type="Gene3D" id="3.20.20.140">
    <property type="entry name" value="Metal-dependent hydrolases"/>
    <property type="match status" value="1"/>
</dbReference>
<keyword evidence="3 7" id="KW-0378">Hydrolase</keyword>
<dbReference type="PANTHER" id="PTHR42752:SF1">
    <property type="entry name" value="IMIDAZOLONEPROPIONASE-RELATED"/>
    <property type="match status" value="1"/>
</dbReference>
<keyword evidence="4 7" id="KW-0369">Histidine metabolism</keyword>
<dbReference type="HAMAP" id="MF_00372">
    <property type="entry name" value="HutI"/>
    <property type="match status" value="1"/>
</dbReference>
<keyword evidence="2 7" id="KW-0479">Metal-binding</keyword>
<name>A0ABP4GLK9_9ACTN</name>
<feature type="binding site" evidence="7">
    <location>
        <position position="302"/>
    </location>
    <ligand>
        <name>N-formimidoyl-L-glutamate</name>
        <dbReference type="ChEBI" id="CHEBI:58928"/>
    </ligand>
</feature>
<dbReference type="SUPFAM" id="SSF51338">
    <property type="entry name" value="Composite domain of metallo-dependent hydrolases"/>
    <property type="match status" value="1"/>
</dbReference>
<feature type="binding site" evidence="7">
    <location>
        <position position="78"/>
    </location>
    <ligand>
        <name>4-imidazolone-5-propanoate</name>
        <dbReference type="ChEBI" id="CHEBI:77893"/>
    </ligand>
</feature>
<feature type="binding site" evidence="7">
    <location>
        <position position="71"/>
    </location>
    <ligand>
        <name>Zn(2+)</name>
        <dbReference type="ChEBI" id="CHEBI:29105"/>
    </ligand>
</feature>
<dbReference type="Proteomes" id="UP001500037">
    <property type="component" value="Unassembled WGS sequence"/>
</dbReference>
<evidence type="ECO:0000259" key="8">
    <source>
        <dbReference type="Pfam" id="PF01979"/>
    </source>
</evidence>
<comment type="subcellular location">
    <subcellularLocation>
        <location evidence="7">Cytoplasm</location>
    </subcellularLocation>
</comment>
<feature type="binding site" evidence="7">
    <location>
        <position position="136"/>
    </location>
    <ligand>
        <name>N-formimidoyl-L-glutamate</name>
        <dbReference type="ChEBI" id="CHEBI:58928"/>
    </ligand>
</feature>
<evidence type="ECO:0000256" key="5">
    <source>
        <dbReference type="ARBA" id="ARBA00022833"/>
    </source>
</evidence>
<proteinExistence type="inferred from homology"/>
<keyword evidence="10" id="KW-1185">Reference proteome</keyword>
<feature type="binding site" evidence="7">
    <location>
        <position position="69"/>
    </location>
    <ligand>
        <name>Zn(2+)</name>
        <dbReference type="ChEBI" id="CHEBI:29105"/>
    </ligand>
</feature>
<evidence type="ECO:0000313" key="10">
    <source>
        <dbReference type="Proteomes" id="UP001500037"/>
    </source>
</evidence>
<feature type="binding site" evidence="7">
    <location>
        <position position="300"/>
    </location>
    <ligand>
        <name>Zn(2+)</name>
        <dbReference type="ChEBI" id="CHEBI:29105"/>
    </ligand>
</feature>
<feature type="binding site" evidence="7">
    <location>
        <position position="226"/>
    </location>
    <ligand>
        <name>Fe(3+)</name>
        <dbReference type="ChEBI" id="CHEBI:29034"/>
    </ligand>
</feature>
<feature type="binding site" evidence="7">
    <location>
        <position position="226"/>
    </location>
    <ligand>
        <name>Zn(2+)</name>
        <dbReference type="ChEBI" id="CHEBI:29105"/>
    </ligand>
</feature>
<sequence>MSSTLITNIGTLVTNDPSHPGLLGLLEKAAVVLDGSVVTWTGSAADAPAADEVVDAQGRALLPGFVDSHAHLVFAGDRTAEFNARMSGQAYSAGGIRTTVAATRAASDAELDANLARFVREALHQGTTTIECKSGYGLTVADEARALRIAATHTPETTYLGAHVVAPEFAADPAAYVDLVTGEMLDACAPHARWVDVFCENGAFDGDQARAVLTAGMERGLIPRVHANQLSHGPGVQLAVELGAASADHCTHLTDADVAALAGSATVATLLPGAEFSTRAAYPDARRLLDAGATVALSTDCNPGSSFTSSMAFCIAVAVREMGMTPDEAVHAATAGGARALRRTDVGRIAPGARADLLLLDAPSPVHLAYRPGVPLTAGVWQAGVRVR</sequence>
<dbReference type="Pfam" id="PF01979">
    <property type="entry name" value="Amidohydro_1"/>
    <property type="match status" value="1"/>
</dbReference>
<feature type="domain" description="Amidohydrolase-related" evidence="8">
    <location>
        <begin position="61"/>
        <end position="364"/>
    </location>
</feature>
<dbReference type="InterPro" id="IPR011059">
    <property type="entry name" value="Metal-dep_hydrolase_composite"/>
</dbReference>
<dbReference type="EMBL" id="BAAALF010000013">
    <property type="protein sequence ID" value="GAA1224419.1"/>
    <property type="molecule type" value="Genomic_DNA"/>
</dbReference>
<dbReference type="InterPro" id="IPR005920">
    <property type="entry name" value="HutI"/>
</dbReference>
<comment type="cofactor">
    <cofactor evidence="7">
        <name>Zn(2+)</name>
        <dbReference type="ChEBI" id="CHEBI:29105"/>
    </cofactor>
    <cofactor evidence="7">
        <name>Fe(3+)</name>
        <dbReference type="ChEBI" id="CHEBI:29034"/>
    </cofactor>
    <text evidence="7">Binds 1 zinc or iron ion per subunit.</text>
</comment>
<comment type="caution">
    <text evidence="9">The sequence shown here is derived from an EMBL/GenBank/DDBJ whole genome shotgun (WGS) entry which is preliminary data.</text>
</comment>
<feature type="binding site" evidence="7">
    <location>
        <position position="304"/>
    </location>
    <ligand>
        <name>N-formimidoyl-L-glutamate</name>
        <dbReference type="ChEBI" id="CHEBI:58928"/>
    </ligand>
</feature>
<feature type="binding site" evidence="7">
    <location>
        <position position="300"/>
    </location>
    <ligand>
        <name>Fe(3+)</name>
        <dbReference type="ChEBI" id="CHEBI:29034"/>
    </ligand>
</feature>
<comment type="similarity">
    <text evidence="7">Belongs to the metallo-dependent hydrolases superfamily. HutI family.</text>
</comment>